<comment type="caution">
    <text evidence="1">The sequence shown here is derived from an EMBL/GenBank/DDBJ whole genome shotgun (WGS) entry which is preliminary data.</text>
</comment>
<accession>A0ABT2PPG2</accession>
<evidence type="ECO:0000313" key="2">
    <source>
        <dbReference type="Proteomes" id="UP001525968"/>
    </source>
</evidence>
<dbReference type="EMBL" id="JAODYH010000008">
    <property type="protein sequence ID" value="MCT9812367.1"/>
    <property type="molecule type" value="Genomic_DNA"/>
</dbReference>
<keyword evidence="2" id="KW-1185">Reference proteome</keyword>
<dbReference type="Gene3D" id="3.30.1460.10">
    <property type="match status" value="1"/>
</dbReference>
<dbReference type="RefSeq" id="WP_261501615.1">
    <property type="nucleotide sequence ID" value="NZ_JAODYH010000008.1"/>
</dbReference>
<reference evidence="1 2" key="1">
    <citation type="submission" date="2022-09" db="EMBL/GenBank/DDBJ databases">
        <title>Draft genome of isolate Be4.</title>
        <authorList>
            <person name="Sanchez-Castro I."/>
            <person name="Martinez-Rodriguez P."/>
            <person name="Descostes M."/>
            <person name="Merroun M."/>
        </authorList>
    </citation>
    <scope>NUCLEOTIDE SEQUENCE [LARGE SCALE GENOMIC DNA]</scope>
    <source>
        <strain evidence="1 2">Be4</strain>
    </source>
</reference>
<organism evidence="1 2">
    <name type="scientific">Acidovorax bellezanensis</name>
    <dbReference type="NCBI Taxonomy" id="2976702"/>
    <lineage>
        <taxon>Bacteria</taxon>
        <taxon>Pseudomonadati</taxon>
        <taxon>Pseudomonadota</taxon>
        <taxon>Betaproteobacteria</taxon>
        <taxon>Burkholderiales</taxon>
        <taxon>Comamonadaceae</taxon>
        <taxon>Acidovorax</taxon>
    </lineage>
</organism>
<dbReference type="InterPro" id="IPR010261">
    <property type="entry name" value="Tir_chaperone"/>
</dbReference>
<dbReference type="Pfam" id="PF05932">
    <property type="entry name" value="CesT"/>
    <property type="match status" value="1"/>
</dbReference>
<protein>
    <submittedName>
        <fullName evidence="1">Type III secretion system chaperone</fullName>
    </submittedName>
</protein>
<proteinExistence type="predicted"/>
<evidence type="ECO:0000313" key="1">
    <source>
        <dbReference type="EMBL" id="MCT9812367.1"/>
    </source>
</evidence>
<gene>
    <name evidence="1" type="ORF">N0K08_17125</name>
</gene>
<name>A0ABT2PPG2_9BURK</name>
<dbReference type="Proteomes" id="UP001525968">
    <property type="component" value="Unassembled WGS sequence"/>
</dbReference>
<sequence length="150" mass="16099">MPHEPYLILLDALAQHLRGVDSAAFVQAQCLVIDGKRLDFLLERDSFDAAEDRLIVRCEVRRLPEAASEAVCRLLLQADNLWAGTRGATLGLLGDDVVLLSESARIASLDGPGLAALVAGVHRQAAAWGGKLDRATRSEVTNALPLHARA</sequence>
<dbReference type="CDD" id="cd16364">
    <property type="entry name" value="T3SC_I-like"/>
    <property type="match status" value="1"/>
</dbReference>
<dbReference type="SUPFAM" id="SSF69635">
    <property type="entry name" value="Type III secretory system chaperone-like"/>
    <property type="match status" value="1"/>
</dbReference>